<dbReference type="InterPro" id="IPR010985">
    <property type="entry name" value="Ribbon_hlx_hlx"/>
</dbReference>
<dbReference type="Proteomes" id="UP000013084">
    <property type="component" value="Unassembled WGS sequence"/>
</dbReference>
<sequence>MARTDTQVAIRIPPELHKQLKENAAREERSMNYLINKAVEQFLNQKSVKA</sequence>
<name>N9RLF7_9GAMM</name>
<dbReference type="OrthoDB" id="6706243at2"/>
<dbReference type="InterPro" id="IPR013321">
    <property type="entry name" value="Arc_rbn_hlx_hlx"/>
</dbReference>
<dbReference type="RefSeq" id="WP_005202191.1">
    <property type="nucleotide sequence ID" value="NZ_KB850072.1"/>
</dbReference>
<protein>
    <recommendedName>
        <fullName evidence="3">Toxin-antitoxin system HicB family antitoxin</fullName>
    </recommendedName>
</protein>
<dbReference type="HOGENOM" id="CLU_200923_2_0_6"/>
<evidence type="ECO:0000313" key="2">
    <source>
        <dbReference type="Proteomes" id="UP000013084"/>
    </source>
</evidence>
<dbReference type="Gene3D" id="1.10.1220.10">
    <property type="entry name" value="Met repressor-like"/>
    <property type="match status" value="1"/>
</dbReference>
<dbReference type="GO" id="GO:0006355">
    <property type="term" value="P:regulation of DNA-templated transcription"/>
    <property type="evidence" value="ECO:0007669"/>
    <property type="project" value="InterPro"/>
</dbReference>
<dbReference type="AlphaFoldDB" id="N9RLF7"/>
<evidence type="ECO:0008006" key="3">
    <source>
        <dbReference type="Google" id="ProtNLM"/>
    </source>
</evidence>
<dbReference type="PATRIC" id="fig|1217700.3.peg.1366"/>
<accession>N9RLF7</accession>
<comment type="caution">
    <text evidence="1">The sequence shown here is derived from an EMBL/GenBank/DDBJ whole genome shotgun (WGS) entry which is preliminary data.</text>
</comment>
<evidence type="ECO:0000313" key="1">
    <source>
        <dbReference type="EMBL" id="ENX58794.1"/>
    </source>
</evidence>
<organism evidence="1 2">
    <name type="scientific">Acinetobacter higginsii</name>
    <dbReference type="NCBI Taxonomy" id="70347"/>
    <lineage>
        <taxon>Bacteria</taxon>
        <taxon>Pseudomonadati</taxon>
        <taxon>Pseudomonadota</taxon>
        <taxon>Gammaproteobacteria</taxon>
        <taxon>Moraxellales</taxon>
        <taxon>Moraxellaceae</taxon>
        <taxon>Acinetobacter</taxon>
    </lineage>
</organism>
<proteinExistence type="predicted"/>
<dbReference type="SUPFAM" id="SSF47598">
    <property type="entry name" value="Ribbon-helix-helix"/>
    <property type="match status" value="1"/>
</dbReference>
<dbReference type="Pfam" id="PF05534">
    <property type="entry name" value="HicB"/>
    <property type="match status" value="1"/>
</dbReference>
<gene>
    <name evidence="1" type="ORF">F902_01421</name>
</gene>
<keyword evidence="2" id="KW-1185">Reference proteome</keyword>
<dbReference type="EMBL" id="APRN01000035">
    <property type="protein sequence ID" value="ENX58794.1"/>
    <property type="molecule type" value="Genomic_DNA"/>
</dbReference>
<dbReference type="InterPro" id="IPR008651">
    <property type="entry name" value="Uncharacterised_HicB"/>
</dbReference>
<reference evidence="1 2" key="1">
    <citation type="submission" date="2013-02" db="EMBL/GenBank/DDBJ databases">
        <title>The Genome Sequence of Acinetobacter sp. CIP 70.18.</title>
        <authorList>
            <consortium name="The Broad Institute Genome Sequencing Platform"/>
            <consortium name="The Broad Institute Genome Sequencing Center for Infectious Disease"/>
            <person name="Cerqueira G."/>
            <person name="Feldgarden M."/>
            <person name="Courvalin P."/>
            <person name="Perichon B."/>
            <person name="Grillot-Courvalin C."/>
            <person name="Clermont D."/>
            <person name="Rocha E."/>
            <person name="Yoon E.-J."/>
            <person name="Nemec A."/>
            <person name="Walker B."/>
            <person name="Young S.K."/>
            <person name="Zeng Q."/>
            <person name="Gargeya S."/>
            <person name="Fitzgerald M."/>
            <person name="Haas B."/>
            <person name="Abouelleil A."/>
            <person name="Alvarado L."/>
            <person name="Arachchi H.M."/>
            <person name="Berlin A.M."/>
            <person name="Chapman S.B."/>
            <person name="Dewar J."/>
            <person name="Goldberg J."/>
            <person name="Griggs A."/>
            <person name="Gujja S."/>
            <person name="Hansen M."/>
            <person name="Howarth C."/>
            <person name="Imamovic A."/>
            <person name="Larimer J."/>
            <person name="McCowan C."/>
            <person name="Murphy C."/>
            <person name="Neiman D."/>
            <person name="Pearson M."/>
            <person name="Priest M."/>
            <person name="Roberts A."/>
            <person name="Saif S."/>
            <person name="Shea T."/>
            <person name="Sisk P."/>
            <person name="Sykes S."/>
            <person name="Wortman J."/>
            <person name="Nusbaum C."/>
            <person name="Birren B."/>
        </authorList>
    </citation>
    <scope>NUCLEOTIDE SEQUENCE [LARGE SCALE GENOMIC DNA]</scope>
    <source>
        <strain evidence="1 2">CIP 70.18</strain>
    </source>
</reference>